<proteinExistence type="predicted"/>
<accession>A0ABQ5A626</accession>
<keyword evidence="3" id="KW-1185">Reference proteome</keyword>
<protein>
    <submittedName>
        <fullName evidence="2">Reverse transcriptase domain-containing protein</fullName>
    </submittedName>
</protein>
<keyword evidence="2" id="KW-0808">Transferase</keyword>
<dbReference type="GO" id="GO:0003964">
    <property type="term" value="F:RNA-directed DNA polymerase activity"/>
    <property type="evidence" value="ECO:0007669"/>
    <property type="project" value="UniProtKB-KW"/>
</dbReference>
<sequence length="152" mass="17317">MAPNRRTNSGNDENPDIVAIIAHQLQDIIPRIIMQVTNNMNNNINNNNNNDYNVNNGNGRNNGCSYKTFLAYNSRCAENQKVKYAASSFINKALTWWNTQTQASGRETTIGMTWVEFKALLVEEFCPSNEMEKLESEFWNHTMVGANHAGYY</sequence>
<dbReference type="Proteomes" id="UP001151760">
    <property type="component" value="Unassembled WGS sequence"/>
</dbReference>
<dbReference type="Pfam" id="PF03732">
    <property type="entry name" value="Retrotrans_gag"/>
    <property type="match status" value="1"/>
</dbReference>
<evidence type="ECO:0000313" key="2">
    <source>
        <dbReference type="EMBL" id="GJS96503.1"/>
    </source>
</evidence>
<evidence type="ECO:0000259" key="1">
    <source>
        <dbReference type="Pfam" id="PF03732"/>
    </source>
</evidence>
<dbReference type="InterPro" id="IPR005162">
    <property type="entry name" value="Retrotrans_gag_dom"/>
</dbReference>
<keyword evidence="2" id="KW-0695">RNA-directed DNA polymerase</keyword>
<evidence type="ECO:0000313" key="3">
    <source>
        <dbReference type="Proteomes" id="UP001151760"/>
    </source>
</evidence>
<name>A0ABQ5A626_9ASTR</name>
<feature type="domain" description="Retrotransposon gag" evidence="1">
    <location>
        <begin position="83"/>
        <end position="143"/>
    </location>
</feature>
<reference evidence="2" key="2">
    <citation type="submission" date="2022-01" db="EMBL/GenBank/DDBJ databases">
        <authorList>
            <person name="Yamashiro T."/>
            <person name="Shiraishi A."/>
            <person name="Satake H."/>
            <person name="Nakayama K."/>
        </authorList>
    </citation>
    <scope>NUCLEOTIDE SEQUENCE</scope>
</reference>
<gene>
    <name evidence="2" type="ORF">Tco_0803471</name>
</gene>
<reference evidence="2" key="1">
    <citation type="journal article" date="2022" name="Int. J. Mol. Sci.">
        <title>Draft Genome of Tanacetum Coccineum: Genomic Comparison of Closely Related Tanacetum-Family Plants.</title>
        <authorList>
            <person name="Yamashiro T."/>
            <person name="Shiraishi A."/>
            <person name="Nakayama K."/>
            <person name="Satake H."/>
        </authorList>
    </citation>
    <scope>NUCLEOTIDE SEQUENCE</scope>
</reference>
<keyword evidence="2" id="KW-0548">Nucleotidyltransferase</keyword>
<organism evidence="2 3">
    <name type="scientific">Tanacetum coccineum</name>
    <dbReference type="NCBI Taxonomy" id="301880"/>
    <lineage>
        <taxon>Eukaryota</taxon>
        <taxon>Viridiplantae</taxon>
        <taxon>Streptophyta</taxon>
        <taxon>Embryophyta</taxon>
        <taxon>Tracheophyta</taxon>
        <taxon>Spermatophyta</taxon>
        <taxon>Magnoliopsida</taxon>
        <taxon>eudicotyledons</taxon>
        <taxon>Gunneridae</taxon>
        <taxon>Pentapetalae</taxon>
        <taxon>asterids</taxon>
        <taxon>campanulids</taxon>
        <taxon>Asterales</taxon>
        <taxon>Asteraceae</taxon>
        <taxon>Asteroideae</taxon>
        <taxon>Anthemideae</taxon>
        <taxon>Anthemidinae</taxon>
        <taxon>Tanacetum</taxon>
    </lineage>
</organism>
<dbReference type="EMBL" id="BQNB010011891">
    <property type="protein sequence ID" value="GJS96503.1"/>
    <property type="molecule type" value="Genomic_DNA"/>
</dbReference>
<comment type="caution">
    <text evidence="2">The sequence shown here is derived from an EMBL/GenBank/DDBJ whole genome shotgun (WGS) entry which is preliminary data.</text>
</comment>